<dbReference type="NCBIfam" id="TIGR00023">
    <property type="entry name" value="glycerol-3-phosphate 1-O-acyltransferase PlsY"/>
    <property type="match status" value="1"/>
</dbReference>
<comment type="subunit">
    <text evidence="10">Probably interacts with PlsX.</text>
</comment>
<keyword evidence="9 10" id="KW-1208">Phospholipid metabolism</keyword>
<evidence type="ECO:0000256" key="7">
    <source>
        <dbReference type="ARBA" id="ARBA00023136"/>
    </source>
</evidence>
<comment type="caution">
    <text evidence="10">Lacks conserved residue(s) required for the propagation of feature annotation.</text>
</comment>
<dbReference type="GO" id="GO:0008654">
    <property type="term" value="P:phospholipid biosynthetic process"/>
    <property type="evidence" value="ECO:0007669"/>
    <property type="project" value="UniProtKB-UniRule"/>
</dbReference>
<comment type="pathway">
    <text evidence="10">Lipid metabolism; phospholipid metabolism.</text>
</comment>
<evidence type="ECO:0000256" key="3">
    <source>
        <dbReference type="ARBA" id="ARBA00022679"/>
    </source>
</evidence>
<feature type="transmembrane region" description="Helical" evidence="10">
    <location>
        <begin position="117"/>
        <end position="137"/>
    </location>
</feature>
<evidence type="ECO:0000256" key="10">
    <source>
        <dbReference type="HAMAP-Rule" id="MF_01043"/>
    </source>
</evidence>
<keyword evidence="6 10" id="KW-0443">Lipid metabolism</keyword>
<keyword evidence="1 10" id="KW-1003">Cell membrane</keyword>
<accession>A0A2R4VY78</accession>
<dbReference type="GO" id="GO:0043772">
    <property type="term" value="F:acyl-phosphate glycerol-3-phosphate acyltransferase activity"/>
    <property type="evidence" value="ECO:0007669"/>
    <property type="project" value="UniProtKB-UniRule"/>
</dbReference>
<dbReference type="AlphaFoldDB" id="A0A2R4VY78"/>
<evidence type="ECO:0000256" key="8">
    <source>
        <dbReference type="ARBA" id="ARBA00023209"/>
    </source>
</evidence>
<evidence type="ECO:0000256" key="4">
    <source>
        <dbReference type="ARBA" id="ARBA00022692"/>
    </source>
</evidence>
<reference evidence="11 12" key="1">
    <citation type="submission" date="2017-04" db="EMBL/GenBank/DDBJ databases">
        <title>Genomic insights into metabolism of Thermodesulfobium acidiphilum.</title>
        <authorList>
            <person name="Toshchakov S.V."/>
            <person name="Frolov E.N."/>
            <person name="Kublanov I.V."/>
            <person name="Samarov N.I."/>
            <person name="Novikov A."/>
            <person name="Lebedinsky A.V."/>
            <person name="Bonch-Osmolovskaya E.A."/>
            <person name="Chernyh N.A."/>
        </authorList>
    </citation>
    <scope>NUCLEOTIDE SEQUENCE [LARGE SCALE GENOMIC DNA]</scope>
    <source>
        <strain evidence="11 12">3127-1</strain>
    </source>
</reference>
<comment type="similarity">
    <text evidence="10">Belongs to the PlsY family.</text>
</comment>
<organism evidence="11 12">
    <name type="scientific">Thermodesulfobium acidiphilum</name>
    <dbReference type="NCBI Taxonomy" id="1794699"/>
    <lineage>
        <taxon>Bacteria</taxon>
        <taxon>Pseudomonadati</taxon>
        <taxon>Thermodesulfobiota</taxon>
        <taxon>Thermodesulfobiia</taxon>
        <taxon>Thermodesulfobiales</taxon>
        <taxon>Thermodesulfobiaceae</taxon>
        <taxon>Thermodesulfobium</taxon>
    </lineage>
</organism>
<dbReference type="SMART" id="SM01207">
    <property type="entry name" value="G3P_acyltransf"/>
    <property type="match status" value="1"/>
</dbReference>
<dbReference type="GO" id="GO:0005886">
    <property type="term" value="C:plasma membrane"/>
    <property type="evidence" value="ECO:0007669"/>
    <property type="project" value="UniProtKB-SubCell"/>
</dbReference>
<protein>
    <recommendedName>
        <fullName evidence="10">Glycerol-3-phosphate acyltransferase</fullName>
    </recommendedName>
    <alternativeName>
        <fullName evidence="10">Acyl-PO4 G3P acyltransferase</fullName>
    </alternativeName>
    <alternativeName>
        <fullName evidence="10">Acyl-phosphate--glycerol-3-phosphate acyltransferase</fullName>
    </alternativeName>
    <alternativeName>
        <fullName evidence="10">G3P acyltransferase</fullName>
        <shortName evidence="10">GPAT</shortName>
        <ecNumber evidence="10">2.3.1.275</ecNumber>
    </alternativeName>
    <alternativeName>
        <fullName evidence="10">Lysophosphatidic acid synthase</fullName>
        <shortName evidence="10">LPA synthase</shortName>
    </alternativeName>
</protein>
<evidence type="ECO:0000313" key="11">
    <source>
        <dbReference type="EMBL" id="AWB09501.1"/>
    </source>
</evidence>
<evidence type="ECO:0000256" key="1">
    <source>
        <dbReference type="ARBA" id="ARBA00022475"/>
    </source>
</evidence>
<keyword evidence="4 10" id="KW-0812">Transmembrane</keyword>
<evidence type="ECO:0000256" key="9">
    <source>
        <dbReference type="ARBA" id="ARBA00023264"/>
    </source>
</evidence>
<keyword evidence="2 10" id="KW-0444">Lipid biosynthesis</keyword>
<proteinExistence type="inferred from homology"/>
<dbReference type="Proteomes" id="UP000244792">
    <property type="component" value="Chromosome"/>
</dbReference>
<dbReference type="PANTHER" id="PTHR30309:SF0">
    <property type="entry name" value="GLYCEROL-3-PHOSPHATE ACYLTRANSFERASE-RELATED"/>
    <property type="match status" value="1"/>
</dbReference>
<keyword evidence="11" id="KW-0012">Acyltransferase</keyword>
<dbReference type="RefSeq" id="WP_108307866.1">
    <property type="nucleotide sequence ID" value="NZ_CP020921.1"/>
</dbReference>
<sequence>MSLQNFFPYLFFLIISYIIGSLPFSHWIALSKGCDLRKVGSGNVGATNVYRVLGLRYAIFAGLLDAMKGFFPVFFARFVFFSNSEIFAILVGFAAMFGHISSPFMNFKGGKGVATGAGAFLGIDPGALTVGFIVWFITLKRTKIMSLASIFGATSVLIYEILIGFIYLKVVSLIAFLVILYRHRDNIKRLLRGEELRLK</sequence>
<feature type="transmembrane region" description="Helical" evidence="10">
    <location>
        <begin position="157"/>
        <end position="181"/>
    </location>
</feature>
<dbReference type="OrthoDB" id="9777124at2"/>
<evidence type="ECO:0000313" key="12">
    <source>
        <dbReference type="Proteomes" id="UP000244792"/>
    </source>
</evidence>
<comment type="subcellular location">
    <subcellularLocation>
        <location evidence="10">Cell membrane</location>
        <topology evidence="10">Multi-pass membrane protein</topology>
    </subcellularLocation>
</comment>
<dbReference type="UniPathway" id="UPA00085"/>
<dbReference type="EC" id="2.3.1.275" evidence="10"/>
<keyword evidence="7 10" id="KW-0472">Membrane</keyword>
<evidence type="ECO:0000256" key="5">
    <source>
        <dbReference type="ARBA" id="ARBA00022989"/>
    </source>
</evidence>
<dbReference type="Pfam" id="PF02660">
    <property type="entry name" value="G3P_acyltransf"/>
    <property type="match status" value="1"/>
</dbReference>
<gene>
    <name evidence="10" type="primary">plsY</name>
    <name evidence="11" type="ORF">TDSAC_0114</name>
</gene>
<evidence type="ECO:0000256" key="2">
    <source>
        <dbReference type="ARBA" id="ARBA00022516"/>
    </source>
</evidence>
<comment type="function">
    <text evidence="10">Catalyzes the transfer of an acyl group from acyl-phosphate (acyl-PO(4)) to glycerol-3-phosphate (G3P) to form lysophosphatidic acid (LPA). This enzyme utilizes acyl-phosphate as fatty acyl donor, but not acyl-CoA or acyl-ACP.</text>
</comment>
<keyword evidence="5 10" id="KW-1133">Transmembrane helix</keyword>
<name>A0A2R4VY78_THEAF</name>
<keyword evidence="8 10" id="KW-0594">Phospholipid biosynthesis</keyword>
<dbReference type="EMBL" id="CP020921">
    <property type="protein sequence ID" value="AWB09501.1"/>
    <property type="molecule type" value="Genomic_DNA"/>
</dbReference>
<evidence type="ECO:0000256" key="6">
    <source>
        <dbReference type="ARBA" id="ARBA00023098"/>
    </source>
</evidence>
<dbReference type="InterPro" id="IPR003811">
    <property type="entry name" value="G3P_acylTferase_PlsY"/>
</dbReference>
<comment type="catalytic activity">
    <reaction evidence="10">
        <text>an acyl phosphate + sn-glycerol 3-phosphate = a 1-acyl-sn-glycero-3-phosphate + phosphate</text>
        <dbReference type="Rhea" id="RHEA:34075"/>
        <dbReference type="ChEBI" id="CHEBI:43474"/>
        <dbReference type="ChEBI" id="CHEBI:57597"/>
        <dbReference type="ChEBI" id="CHEBI:57970"/>
        <dbReference type="ChEBI" id="CHEBI:59918"/>
        <dbReference type="EC" id="2.3.1.275"/>
    </reaction>
</comment>
<dbReference type="KEGG" id="taci:TDSAC_0114"/>
<keyword evidence="12" id="KW-1185">Reference proteome</keyword>
<feature type="transmembrane region" description="Helical" evidence="10">
    <location>
        <begin position="6"/>
        <end position="30"/>
    </location>
</feature>
<dbReference type="HAMAP" id="MF_01043">
    <property type="entry name" value="PlsY"/>
    <property type="match status" value="1"/>
</dbReference>
<dbReference type="PANTHER" id="PTHR30309">
    <property type="entry name" value="INNER MEMBRANE PROTEIN YGIH"/>
    <property type="match status" value="1"/>
</dbReference>
<keyword evidence="3 10" id="KW-0808">Transferase</keyword>